<protein>
    <submittedName>
        <fullName evidence="1">Uncharacterized protein</fullName>
    </submittedName>
</protein>
<evidence type="ECO:0000313" key="1">
    <source>
        <dbReference type="EMBL" id="NEV70225.1"/>
    </source>
</evidence>
<proteinExistence type="predicted"/>
<dbReference type="AlphaFoldDB" id="A0A0C1YD11"/>
<comment type="caution">
    <text evidence="1">The sequence shown here is derived from an EMBL/GenBank/DDBJ whole genome shotgun (WGS) entry which is preliminary data.</text>
</comment>
<organism evidence="1">
    <name type="scientific">Lyngbya confervoides BDU141951</name>
    <dbReference type="NCBI Taxonomy" id="1574623"/>
    <lineage>
        <taxon>Bacteria</taxon>
        <taxon>Bacillati</taxon>
        <taxon>Cyanobacteriota</taxon>
        <taxon>Cyanophyceae</taxon>
        <taxon>Oscillatoriophycideae</taxon>
        <taxon>Oscillatoriales</taxon>
        <taxon>Microcoleaceae</taxon>
        <taxon>Lyngbya</taxon>
    </lineage>
</organism>
<reference evidence="1" key="2">
    <citation type="journal article" date="2015" name="Genome Announc.">
        <title>Draft Genome Sequence of Filamentous Marine Cyanobacterium Lyngbya confervoides Strain BDU141951.</title>
        <authorList>
            <person name="Chandrababunaidu M.M."/>
            <person name="Sen D."/>
            <person name="Tripathy S."/>
        </authorList>
    </citation>
    <scope>NUCLEOTIDE SEQUENCE</scope>
    <source>
        <strain evidence="1">BDU141951</strain>
    </source>
</reference>
<sequence length="76" mass="8567">MPITERWQLVQMLLSSIQQETQTATNEADESTQSPTEIGIAIAHLHPWTQSFVGLLPATSEDLQATYVDYLEEKYA</sequence>
<reference evidence="1" key="1">
    <citation type="submission" date="2014-11" db="EMBL/GenBank/DDBJ databases">
        <authorList>
            <person name="Malar M.C."/>
            <person name="Sen D."/>
            <person name="Tripathy S."/>
        </authorList>
    </citation>
    <scope>NUCLEOTIDE SEQUENCE</scope>
    <source>
        <strain evidence="1">BDU141951</strain>
    </source>
</reference>
<dbReference type="EMBL" id="JTHE02000003">
    <property type="protein sequence ID" value="NEV70225.1"/>
    <property type="molecule type" value="Genomic_DNA"/>
</dbReference>
<accession>A0A0C1YD11</accession>
<name>A0A0C1YD11_9CYAN</name>
<reference evidence="1" key="3">
    <citation type="submission" date="2020-02" db="EMBL/GenBank/DDBJ databases">
        <authorList>
            <person name="Sarangi A.N."/>
            <person name="Ghosh S."/>
            <person name="Mukherjee M."/>
            <person name="Tripathy S."/>
        </authorList>
    </citation>
    <scope>NUCLEOTIDE SEQUENCE</scope>
    <source>
        <strain evidence="1">BDU141951</strain>
    </source>
</reference>
<gene>
    <name evidence="1" type="ORF">QQ91_024355</name>
</gene>